<organism evidence="2 3">
    <name type="scientific">Pseudonocardia thermophila</name>
    <dbReference type="NCBI Taxonomy" id="1848"/>
    <lineage>
        <taxon>Bacteria</taxon>
        <taxon>Bacillati</taxon>
        <taxon>Actinomycetota</taxon>
        <taxon>Actinomycetes</taxon>
        <taxon>Pseudonocardiales</taxon>
        <taxon>Pseudonocardiaceae</taxon>
        <taxon>Pseudonocardia</taxon>
    </lineage>
</organism>
<dbReference type="OrthoDB" id="3578577at2"/>
<evidence type="ECO:0000256" key="1">
    <source>
        <dbReference type="SAM" id="MobiDB-lite"/>
    </source>
</evidence>
<feature type="region of interest" description="Disordered" evidence="1">
    <location>
        <begin position="1"/>
        <end position="50"/>
    </location>
</feature>
<gene>
    <name evidence="2" type="ORF">SAMN05443637_108101</name>
</gene>
<evidence type="ECO:0000313" key="2">
    <source>
        <dbReference type="EMBL" id="SHK57460.1"/>
    </source>
</evidence>
<dbReference type="EMBL" id="FRAP01000008">
    <property type="protein sequence ID" value="SHK57460.1"/>
    <property type="molecule type" value="Genomic_DNA"/>
</dbReference>
<keyword evidence="3" id="KW-1185">Reference proteome</keyword>
<name>A0A1M6TKL1_PSETH</name>
<dbReference type="InterPro" id="IPR045596">
    <property type="entry name" value="DUF6459"/>
</dbReference>
<evidence type="ECO:0000313" key="3">
    <source>
        <dbReference type="Proteomes" id="UP000184363"/>
    </source>
</evidence>
<accession>A0A1M6TKL1</accession>
<reference evidence="2 3" key="1">
    <citation type="submission" date="2016-11" db="EMBL/GenBank/DDBJ databases">
        <authorList>
            <person name="Jaros S."/>
            <person name="Januszkiewicz K."/>
            <person name="Wedrychowicz H."/>
        </authorList>
    </citation>
    <scope>NUCLEOTIDE SEQUENCE [LARGE SCALE GENOMIC DNA]</scope>
    <source>
        <strain evidence="2 3">DSM 43832</strain>
    </source>
</reference>
<sequence length="154" mass="16929">MTATPAWTPRLQRTHYEPDPGTDPHPPAVHAGSTARPPAIGRPTPPGHTPTAVLAVRLAEVLRTALEVLDGRRPHTQLATAFRPRALRYWRAATGVQVRGAAPPRLVRVRIGRPQAHVAEVAAVVRFGSRHRAVAARFEHGADRVWRCTEIRLL</sequence>
<dbReference type="Pfam" id="PF20060">
    <property type="entry name" value="DUF6459"/>
    <property type="match status" value="1"/>
</dbReference>
<dbReference type="Proteomes" id="UP000184363">
    <property type="component" value="Unassembled WGS sequence"/>
</dbReference>
<dbReference type="STRING" id="1848.SAMN05443637_108101"/>
<protein>
    <submittedName>
        <fullName evidence="2">Uncharacterized protein</fullName>
    </submittedName>
</protein>
<dbReference type="AlphaFoldDB" id="A0A1M6TKL1"/>
<proteinExistence type="predicted"/>
<dbReference type="RefSeq" id="WP_073457209.1">
    <property type="nucleotide sequence ID" value="NZ_CALGVN010000008.1"/>
</dbReference>